<sequence length="195" mass="22471">MDKSILHRGVIINIEKDNINTDVIIPKQFLKETSKRRLGSYLFSEWREPTYQFNSEPFPLVLRTSNKVSVLLVRKNFGCGSSREHAPWSIKQYGLNILIGLSFADIFYVNAIKNGILPLTLKEPDVTYIAQLLVKVSRLQITVNLMDRKVVSSTYKDWSFCVPSFYRLALLRGMSEAELVLKHIKDIISFDRSNE</sequence>
<comment type="pathway">
    <text evidence="3">Amino-acid biosynthesis; L-leucine biosynthesis; L-leucine from 3-methyl-2-oxobutanoate: step 2/4.</text>
</comment>
<dbReference type="GO" id="GO:0009316">
    <property type="term" value="C:3-isopropylmalate dehydratase complex"/>
    <property type="evidence" value="ECO:0007669"/>
    <property type="project" value="InterPro"/>
</dbReference>
<keyword evidence="7" id="KW-0432">Leucine biosynthesis</keyword>
<evidence type="ECO:0000259" key="11">
    <source>
        <dbReference type="Pfam" id="PF00694"/>
    </source>
</evidence>
<dbReference type="AlphaFoldDB" id="A0A2G0V7B6"/>
<dbReference type="InterPro" id="IPR000573">
    <property type="entry name" value="AconitaseA/IPMdHydase_ssu_swvl"/>
</dbReference>
<dbReference type="Pfam" id="PF00694">
    <property type="entry name" value="Aconitase_C"/>
    <property type="match status" value="1"/>
</dbReference>
<dbReference type="OrthoDB" id="9777465at2"/>
<dbReference type="CDD" id="cd01577">
    <property type="entry name" value="IPMI_Swivel"/>
    <property type="match status" value="1"/>
</dbReference>
<dbReference type="InterPro" id="IPR004431">
    <property type="entry name" value="3-IsopropMal_deHydase_ssu"/>
</dbReference>
<dbReference type="Proteomes" id="UP000222818">
    <property type="component" value="Unassembled WGS sequence"/>
</dbReference>
<evidence type="ECO:0000256" key="8">
    <source>
        <dbReference type="ARBA" id="ARBA00022605"/>
    </source>
</evidence>
<evidence type="ECO:0000256" key="10">
    <source>
        <dbReference type="ARBA" id="ARBA00023304"/>
    </source>
</evidence>
<dbReference type="SUPFAM" id="SSF52016">
    <property type="entry name" value="LeuD/IlvD-like"/>
    <property type="match status" value="1"/>
</dbReference>
<keyword evidence="13" id="KW-1185">Reference proteome</keyword>
<gene>
    <name evidence="12" type="primary">leuD</name>
    <name evidence="12" type="ORF">TPPER_00003</name>
</gene>
<dbReference type="Gene3D" id="3.20.19.10">
    <property type="entry name" value="Aconitase, domain 4"/>
    <property type="match status" value="1"/>
</dbReference>
<evidence type="ECO:0000256" key="5">
    <source>
        <dbReference type="ARBA" id="ARBA00011271"/>
    </source>
</evidence>
<comment type="caution">
    <text evidence="12">The sequence shown here is derived from an EMBL/GenBank/DDBJ whole genome shotgun (WGS) entry which is preliminary data.</text>
</comment>
<dbReference type="EC" id="4.2.1.33" evidence="6"/>
<dbReference type="GO" id="GO:0009098">
    <property type="term" value="P:L-leucine biosynthetic process"/>
    <property type="evidence" value="ECO:0007669"/>
    <property type="project" value="UniProtKB-UniPathway"/>
</dbReference>
<proteinExistence type="inferred from homology"/>
<name>A0A2G0V7B6_9PROT</name>
<evidence type="ECO:0000256" key="3">
    <source>
        <dbReference type="ARBA" id="ARBA00004729"/>
    </source>
</evidence>
<evidence type="ECO:0000256" key="6">
    <source>
        <dbReference type="ARBA" id="ARBA00011998"/>
    </source>
</evidence>
<evidence type="ECO:0000256" key="2">
    <source>
        <dbReference type="ARBA" id="ARBA00002695"/>
    </source>
</evidence>
<protein>
    <recommendedName>
        <fullName evidence="6">3-isopropylmalate dehydratase</fullName>
        <ecNumber evidence="6">4.2.1.33</ecNumber>
    </recommendedName>
</protein>
<keyword evidence="10" id="KW-0100">Branched-chain amino acid biosynthesis</keyword>
<keyword evidence="9 12" id="KW-0456">Lyase</keyword>
<dbReference type="GO" id="GO:0003861">
    <property type="term" value="F:3-isopropylmalate dehydratase activity"/>
    <property type="evidence" value="ECO:0007669"/>
    <property type="project" value="UniProtKB-EC"/>
</dbReference>
<evidence type="ECO:0000256" key="1">
    <source>
        <dbReference type="ARBA" id="ARBA00000491"/>
    </source>
</evidence>
<dbReference type="InterPro" id="IPR033940">
    <property type="entry name" value="IPMI_Swivel"/>
</dbReference>
<dbReference type="InterPro" id="IPR015928">
    <property type="entry name" value="Aconitase/3IPM_dehydase_swvl"/>
</dbReference>
<keyword evidence="8" id="KW-0028">Amino-acid biosynthesis</keyword>
<evidence type="ECO:0000256" key="7">
    <source>
        <dbReference type="ARBA" id="ARBA00022430"/>
    </source>
</evidence>
<evidence type="ECO:0000256" key="4">
    <source>
        <dbReference type="ARBA" id="ARBA00009845"/>
    </source>
</evidence>
<dbReference type="NCBIfam" id="TIGR00171">
    <property type="entry name" value="leuD"/>
    <property type="match status" value="1"/>
</dbReference>
<dbReference type="UniPathway" id="UPA00048">
    <property type="reaction ID" value="UER00071"/>
</dbReference>
<comment type="subunit">
    <text evidence="5">Heterodimer of LeuC and LeuD.</text>
</comment>
<dbReference type="EMBL" id="MKGN01000001">
    <property type="protein sequence ID" value="PHN16358.1"/>
    <property type="molecule type" value="Genomic_DNA"/>
</dbReference>
<evidence type="ECO:0000313" key="13">
    <source>
        <dbReference type="Proteomes" id="UP000222818"/>
    </source>
</evidence>
<dbReference type="NCBIfam" id="NF002458">
    <property type="entry name" value="PRK01641.1"/>
    <property type="match status" value="1"/>
</dbReference>
<comment type="catalytic activity">
    <reaction evidence="1">
        <text>(2R,3S)-3-isopropylmalate = (2S)-2-isopropylmalate</text>
        <dbReference type="Rhea" id="RHEA:32287"/>
        <dbReference type="ChEBI" id="CHEBI:1178"/>
        <dbReference type="ChEBI" id="CHEBI:35121"/>
        <dbReference type="EC" id="4.2.1.33"/>
    </reaction>
</comment>
<dbReference type="PANTHER" id="PTHR43345">
    <property type="entry name" value="3-ISOPROPYLMALATE DEHYDRATASE SMALL SUBUNIT 2-RELATED-RELATED"/>
    <property type="match status" value="1"/>
</dbReference>
<comment type="function">
    <text evidence="2">Catalyzes the isomerization between 2-isopropylmalate and 3-isopropylmalate, via the formation of 2-isopropylmaleate.</text>
</comment>
<feature type="domain" description="Aconitase A/isopropylmalate dehydratase small subunit swivel" evidence="11">
    <location>
        <begin position="7"/>
        <end position="123"/>
    </location>
</feature>
<reference evidence="12 13" key="1">
    <citation type="journal article" date="2017" name="ISME J.">
        <title>Tremblaya phenacola PPER: an evolutionary beta-gammaproteobacterium collage.</title>
        <authorList>
            <person name="Gil R."/>
            <person name="Vargas-Chavez C."/>
            <person name="Lopez-Madrigal S."/>
            <person name="Santos-Garcia D."/>
            <person name="Latorre A."/>
            <person name="Moya A."/>
        </authorList>
    </citation>
    <scope>NUCLEOTIDE SEQUENCE [LARGE SCALE GENOMIC DNA]</scope>
    <source>
        <strain evidence="12 13">PPER</strain>
    </source>
</reference>
<dbReference type="PANTHER" id="PTHR43345:SF5">
    <property type="entry name" value="3-ISOPROPYLMALATE DEHYDRATASE SMALL SUBUNIT"/>
    <property type="match status" value="1"/>
</dbReference>
<evidence type="ECO:0000313" key="12">
    <source>
        <dbReference type="EMBL" id="PHN16358.1"/>
    </source>
</evidence>
<evidence type="ECO:0000256" key="9">
    <source>
        <dbReference type="ARBA" id="ARBA00023239"/>
    </source>
</evidence>
<accession>A0A2G0V7B6</accession>
<dbReference type="RefSeq" id="WP_099336761.1">
    <property type="nucleotide sequence ID" value="NZ_MKGN01000001.1"/>
</dbReference>
<comment type="similarity">
    <text evidence="4">Belongs to the LeuD family. LeuD type 1 subfamily.</text>
</comment>
<dbReference type="InterPro" id="IPR050075">
    <property type="entry name" value="LeuD"/>
</dbReference>
<organism evidence="12 13">
    <name type="scientific">Candidatus Tremblayella phenacoccinincola</name>
    <dbReference type="NCBI Taxonomy" id="1010676"/>
    <lineage>
        <taxon>Bacteria</taxon>
        <taxon>Pseudomonadati</taxon>
        <taxon>Pseudomonadota</taxon>
        <taxon>Betaproteobacteria</taxon>
        <taxon>Candidatus Tremblayella</taxon>
    </lineage>
</organism>